<dbReference type="SUPFAM" id="SSF74650">
    <property type="entry name" value="Galactose mutarotase-like"/>
    <property type="match status" value="1"/>
</dbReference>
<reference evidence="1 2" key="1">
    <citation type="submission" date="2019-04" db="EMBL/GenBank/DDBJ databases">
        <authorList>
            <person name="Li M."/>
            <person name="Gao C."/>
        </authorList>
    </citation>
    <scope>NUCLEOTIDE SEQUENCE [LARGE SCALE GENOMIC DNA]</scope>
    <source>
        <strain evidence="1 2">BGMRC 2031</strain>
    </source>
</reference>
<dbReference type="Gene3D" id="2.70.98.10">
    <property type="match status" value="1"/>
</dbReference>
<comment type="caution">
    <text evidence="1">The sequence shown here is derived from an EMBL/GenBank/DDBJ whole genome shotgun (WGS) entry which is preliminary data.</text>
</comment>
<evidence type="ECO:0008006" key="3">
    <source>
        <dbReference type="Google" id="ProtNLM"/>
    </source>
</evidence>
<protein>
    <recommendedName>
        <fullName evidence="3">Galactose mutarotase-like enzyme</fullName>
    </recommendedName>
</protein>
<gene>
    <name evidence="1" type="ORF">FCN80_19760</name>
</gene>
<evidence type="ECO:0000313" key="1">
    <source>
        <dbReference type="EMBL" id="TKI03957.1"/>
    </source>
</evidence>
<evidence type="ECO:0000313" key="2">
    <source>
        <dbReference type="Proteomes" id="UP000305202"/>
    </source>
</evidence>
<dbReference type="Proteomes" id="UP000305202">
    <property type="component" value="Unassembled WGS sequence"/>
</dbReference>
<keyword evidence="2" id="KW-1185">Reference proteome</keyword>
<sequence length="304" mass="34599">MTILTLDNRMLTLSVRLQGAEMCGLTENAAGRSRHWLWRPGETGWQSSAPILFPIVGQLRHNGVYYAGQFWPLPAHGFLRRQPFTLVEQRKDRLRLCCSDSEETRRLWPFRWGLLVAFKLYDRQVCVTYRLTNRGDTPLWFSLGSHPGFALPIHRYPGWKIGFHSPACRGPWPTYRRTLAIAADADTPRVSELPLSDETFRNGALYFSRAEQQRLDIIDPRGHTALRFNTGDHPWLALWSQPGADLLCIEPLFGTTDAPDANGQLQHKRGIQQLSAGDTFYCRYSFTVIPGAGEEGGWNAQIME</sequence>
<dbReference type="InterPro" id="IPR008183">
    <property type="entry name" value="Aldose_1/G6P_1-epimerase"/>
</dbReference>
<dbReference type="Pfam" id="PF01263">
    <property type="entry name" value="Aldose_epim"/>
    <property type="match status" value="1"/>
</dbReference>
<accession>A0ABY2SFY4</accession>
<dbReference type="InterPro" id="IPR011013">
    <property type="entry name" value="Gal_mutarotase_sf_dom"/>
</dbReference>
<organism evidence="1 2">
    <name type="scientific">Martelella alba</name>
    <dbReference type="NCBI Taxonomy" id="2590451"/>
    <lineage>
        <taxon>Bacteria</taxon>
        <taxon>Pseudomonadati</taxon>
        <taxon>Pseudomonadota</taxon>
        <taxon>Alphaproteobacteria</taxon>
        <taxon>Hyphomicrobiales</taxon>
        <taxon>Aurantimonadaceae</taxon>
        <taxon>Martelella</taxon>
    </lineage>
</organism>
<proteinExistence type="predicted"/>
<dbReference type="EMBL" id="SZPQ01000035">
    <property type="protein sequence ID" value="TKI03957.1"/>
    <property type="molecule type" value="Genomic_DNA"/>
</dbReference>
<dbReference type="InterPro" id="IPR014718">
    <property type="entry name" value="GH-type_carb-bd"/>
</dbReference>
<name>A0ABY2SFY4_9HYPH</name>
<dbReference type="RefSeq" id="WP_136991996.1">
    <property type="nucleotide sequence ID" value="NZ_SZPQ01000035.1"/>
</dbReference>